<dbReference type="EMBL" id="CP025121">
    <property type="protein sequence ID" value="AYJ01336.1"/>
    <property type="molecule type" value="Genomic_DNA"/>
</dbReference>
<evidence type="ECO:0000259" key="4">
    <source>
        <dbReference type="SMART" id="SM00967"/>
    </source>
</evidence>
<dbReference type="GO" id="GO:0032259">
    <property type="term" value="P:methylation"/>
    <property type="evidence" value="ECO:0007669"/>
    <property type="project" value="UniProtKB-KW"/>
</dbReference>
<dbReference type="InterPro" id="IPR029064">
    <property type="entry name" value="Ribosomal_eL30-like_sf"/>
</dbReference>
<dbReference type="CDD" id="cd18103">
    <property type="entry name" value="SpoU-like_RlmB"/>
    <property type="match status" value="1"/>
</dbReference>
<dbReference type="Gene3D" id="3.30.1330.30">
    <property type="match status" value="1"/>
</dbReference>
<dbReference type="InterPro" id="IPR001537">
    <property type="entry name" value="SpoU_MeTrfase"/>
</dbReference>
<dbReference type="AlphaFoldDB" id="A0A660HNH3"/>
<dbReference type="SUPFAM" id="SSF75217">
    <property type="entry name" value="alpha/beta knot"/>
    <property type="match status" value="1"/>
</dbReference>
<dbReference type="Pfam" id="PF08032">
    <property type="entry name" value="SpoU_sub_bind"/>
    <property type="match status" value="1"/>
</dbReference>
<dbReference type="KEGG" id="pzi:CWO85_02375"/>
<feature type="domain" description="RNA 2-O ribose methyltransferase substrate binding" evidence="4">
    <location>
        <begin position="2"/>
        <end position="74"/>
    </location>
</feature>
<organism evidence="5 6">
    <name type="scientific">Ziziphus jujuba witches'-broom phytoplasma</name>
    <dbReference type="NCBI Taxonomy" id="135727"/>
    <lineage>
        <taxon>Bacteria</taxon>
        <taxon>Bacillati</taxon>
        <taxon>Mycoplasmatota</taxon>
        <taxon>Mollicutes</taxon>
        <taxon>Acholeplasmatales</taxon>
        <taxon>Acholeplasmataceae</taxon>
        <taxon>Candidatus Phytoplasma</taxon>
        <taxon>16SrV (Elm yellows group)</taxon>
    </lineage>
</organism>
<dbReference type="NCBIfam" id="TIGR00186">
    <property type="entry name" value="rRNA_methyl_3"/>
    <property type="match status" value="1"/>
</dbReference>
<dbReference type="Pfam" id="PF00588">
    <property type="entry name" value="SpoU_methylase"/>
    <property type="match status" value="1"/>
</dbReference>
<keyword evidence="3 5" id="KW-0808">Transferase</keyword>
<keyword evidence="2 5" id="KW-0489">Methyltransferase</keyword>
<evidence type="ECO:0000313" key="6">
    <source>
        <dbReference type="Proteomes" id="UP000272462"/>
    </source>
</evidence>
<dbReference type="Gene3D" id="3.40.1280.10">
    <property type="match status" value="1"/>
</dbReference>
<evidence type="ECO:0000313" key="5">
    <source>
        <dbReference type="EMBL" id="AYJ01336.1"/>
    </source>
</evidence>
<dbReference type="PANTHER" id="PTHR46429:SF1">
    <property type="entry name" value="23S RRNA (GUANOSINE-2'-O-)-METHYLTRANSFERASE RLMB"/>
    <property type="match status" value="1"/>
</dbReference>
<dbReference type="InterPro" id="IPR029028">
    <property type="entry name" value="Alpha/beta_knot_MTases"/>
</dbReference>
<dbReference type="GO" id="GO:0008173">
    <property type="term" value="F:RNA methyltransferase activity"/>
    <property type="evidence" value="ECO:0007669"/>
    <property type="project" value="InterPro"/>
</dbReference>
<dbReference type="Proteomes" id="UP000272462">
    <property type="component" value="Chromosome"/>
</dbReference>
<sequence length="238" mass="27081">MIVYGKNVIKEVIKNKRLIHELYVNYKIKDKSFLDFLNQNNIEYKFVDKHQLNEKANSFEHQGVVAKVANYEYQNLFSFLDSDSFKSNQFKRFLILDEIHDPHNFGAILRTIETLQFDGVIISQKNQVLLSGAVAKASSGALEYVNIFLVDNLFKTIIYLQSKDIVVIGTDSKTDLNLNKVNTNCSLAIVLGNEGKGIRPLLKQKCNFLMKIPMKGRINSLNVSIAAALIMYALQNKN</sequence>
<name>A0A660HNH3_ZIZJU</name>
<dbReference type="SMART" id="SM00967">
    <property type="entry name" value="SpoU_sub_bind"/>
    <property type="match status" value="1"/>
</dbReference>
<keyword evidence="6" id="KW-1185">Reference proteome</keyword>
<proteinExistence type="inferred from homology"/>
<evidence type="ECO:0000256" key="1">
    <source>
        <dbReference type="ARBA" id="ARBA00007228"/>
    </source>
</evidence>
<dbReference type="GO" id="GO:0006396">
    <property type="term" value="P:RNA processing"/>
    <property type="evidence" value="ECO:0007669"/>
    <property type="project" value="InterPro"/>
</dbReference>
<dbReference type="RefSeq" id="WP_121464048.1">
    <property type="nucleotide sequence ID" value="NZ_CP025121.1"/>
</dbReference>
<dbReference type="SUPFAM" id="SSF55315">
    <property type="entry name" value="L30e-like"/>
    <property type="match status" value="1"/>
</dbReference>
<evidence type="ECO:0000256" key="3">
    <source>
        <dbReference type="ARBA" id="ARBA00022679"/>
    </source>
</evidence>
<gene>
    <name evidence="5" type="ORF">CWO85_02375</name>
</gene>
<dbReference type="PANTHER" id="PTHR46429">
    <property type="entry name" value="23S RRNA (GUANOSINE-2'-O-)-METHYLTRANSFERASE RLMB"/>
    <property type="match status" value="1"/>
</dbReference>
<dbReference type="GO" id="GO:0003723">
    <property type="term" value="F:RNA binding"/>
    <property type="evidence" value="ECO:0007669"/>
    <property type="project" value="InterPro"/>
</dbReference>
<dbReference type="InterPro" id="IPR029026">
    <property type="entry name" value="tRNA_m1G_MTases_N"/>
</dbReference>
<dbReference type="GO" id="GO:0005829">
    <property type="term" value="C:cytosol"/>
    <property type="evidence" value="ECO:0007669"/>
    <property type="project" value="TreeGrafter"/>
</dbReference>
<protein>
    <submittedName>
        <fullName evidence="5">23S rRNA (Guanosine(2251)-2'-O)-methyltransferase RlmB</fullName>
    </submittedName>
</protein>
<evidence type="ECO:0000256" key="2">
    <source>
        <dbReference type="ARBA" id="ARBA00022603"/>
    </source>
</evidence>
<comment type="similarity">
    <text evidence="1">Belongs to the class IV-like SAM-binding methyltransferase superfamily. RNA methyltransferase TrmH family.</text>
</comment>
<accession>A0A660HNH3</accession>
<reference evidence="5 6" key="1">
    <citation type="journal article" date="2018" name="BMC Genomics">
        <title>Comparative genome analysis of jujube witches'-broom Phytoplasma, an obligate pathogen that causes jujube witches'-broom disease.</title>
        <authorList>
            <person name="Wang J."/>
            <person name="Song L."/>
            <person name="Jiao Q."/>
            <person name="Yang S."/>
            <person name="Gao R."/>
            <person name="Lu X."/>
            <person name="Zhou G."/>
        </authorList>
    </citation>
    <scope>NUCLEOTIDE SEQUENCE [LARGE SCALE GENOMIC DNA]</scope>
    <source>
        <strain evidence="5">Jwb-nky</strain>
    </source>
</reference>
<dbReference type="FunFam" id="3.40.1280.10:FF:000008">
    <property type="entry name" value="Group 3 RNA methyltransferase TrmH"/>
    <property type="match status" value="1"/>
</dbReference>
<dbReference type="OrthoDB" id="9794400at2"/>
<dbReference type="InterPro" id="IPR004441">
    <property type="entry name" value="rRNA_MeTrfase_TrmH"/>
</dbReference>
<dbReference type="InterPro" id="IPR013123">
    <property type="entry name" value="SpoU_subst-bd"/>
</dbReference>